<feature type="chain" id="PRO_5014669791" description="AttH domain-containing protein" evidence="1">
    <location>
        <begin position="23"/>
        <end position="444"/>
    </location>
</feature>
<dbReference type="SUPFAM" id="SSF159245">
    <property type="entry name" value="AttH-like"/>
    <property type="match status" value="1"/>
</dbReference>
<keyword evidence="1" id="KW-0732">Signal</keyword>
<evidence type="ECO:0000259" key="2">
    <source>
        <dbReference type="Pfam" id="PF07143"/>
    </source>
</evidence>
<dbReference type="Gene3D" id="2.40.370.10">
    <property type="entry name" value="AttH-like domain"/>
    <property type="match status" value="2"/>
</dbReference>
<evidence type="ECO:0000313" key="3">
    <source>
        <dbReference type="EMBL" id="PIW14051.1"/>
    </source>
</evidence>
<proteinExistence type="predicted"/>
<dbReference type="PANTHER" id="PTHR38591">
    <property type="entry name" value="HYDROLASE"/>
    <property type="match status" value="1"/>
</dbReference>
<protein>
    <recommendedName>
        <fullName evidence="2">AttH domain-containing protein</fullName>
    </recommendedName>
</protein>
<comment type="caution">
    <text evidence="3">The sequence shown here is derived from an EMBL/GenBank/DDBJ whole genome shotgun (WGS) entry which is preliminary data.</text>
</comment>
<dbReference type="InterPro" id="IPR023374">
    <property type="entry name" value="AttH-like_dom_sf"/>
</dbReference>
<dbReference type="InterPro" id="IPR010791">
    <property type="entry name" value="AttH_dom"/>
</dbReference>
<name>A0A2M7FXS2_9BACT</name>
<accession>A0A2M7FXS2</accession>
<dbReference type="AlphaFoldDB" id="A0A2M7FXS2"/>
<dbReference type="PANTHER" id="PTHR38591:SF1">
    <property type="entry name" value="BLL1000 PROTEIN"/>
    <property type="match status" value="1"/>
</dbReference>
<dbReference type="EMBL" id="PFFQ01000065">
    <property type="protein sequence ID" value="PIW14051.1"/>
    <property type="molecule type" value="Genomic_DNA"/>
</dbReference>
<organism evidence="3 4">
    <name type="scientific">bacterium (Candidatus Blackallbacteria) CG17_big_fil_post_rev_8_21_14_2_50_48_46</name>
    <dbReference type="NCBI Taxonomy" id="2014261"/>
    <lineage>
        <taxon>Bacteria</taxon>
        <taxon>Candidatus Blackallbacteria</taxon>
    </lineage>
</organism>
<dbReference type="Proteomes" id="UP000231019">
    <property type="component" value="Unassembled WGS sequence"/>
</dbReference>
<feature type="signal peptide" evidence="1">
    <location>
        <begin position="1"/>
        <end position="22"/>
    </location>
</feature>
<reference evidence="3 4" key="1">
    <citation type="submission" date="2017-09" db="EMBL/GenBank/DDBJ databases">
        <title>Depth-based differentiation of microbial function through sediment-hosted aquifers and enrichment of novel symbionts in the deep terrestrial subsurface.</title>
        <authorList>
            <person name="Probst A.J."/>
            <person name="Ladd B."/>
            <person name="Jarett J.K."/>
            <person name="Geller-Mcgrath D.E."/>
            <person name="Sieber C.M."/>
            <person name="Emerson J.B."/>
            <person name="Anantharaman K."/>
            <person name="Thomas B.C."/>
            <person name="Malmstrom R."/>
            <person name="Stieglmeier M."/>
            <person name="Klingl A."/>
            <person name="Woyke T."/>
            <person name="Ryan C.M."/>
            <person name="Banfield J.F."/>
        </authorList>
    </citation>
    <scope>NUCLEOTIDE SEQUENCE [LARGE SCALE GENOMIC DNA]</scope>
    <source>
        <strain evidence="3">CG17_big_fil_post_rev_8_21_14_2_50_48_46</strain>
    </source>
</reference>
<evidence type="ECO:0000313" key="4">
    <source>
        <dbReference type="Proteomes" id="UP000231019"/>
    </source>
</evidence>
<evidence type="ECO:0000256" key="1">
    <source>
        <dbReference type="SAM" id="SignalP"/>
    </source>
</evidence>
<dbReference type="Pfam" id="PF07143">
    <property type="entry name" value="CrtC"/>
    <property type="match status" value="1"/>
</dbReference>
<gene>
    <name evidence="3" type="ORF">COW36_23745</name>
</gene>
<dbReference type="PROSITE" id="PS51257">
    <property type="entry name" value="PROKAR_LIPOPROTEIN"/>
    <property type="match status" value="1"/>
</dbReference>
<feature type="domain" description="AttH" evidence="2">
    <location>
        <begin position="147"/>
        <end position="300"/>
    </location>
</feature>
<dbReference type="Pfam" id="PF17186">
    <property type="entry name" value="Lipocalin_9"/>
    <property type="match status" value="1"/>
</dbReference>
<sequence>MSRKTLVLTTVLLALGACAPLAHPPLRPAAQLQAQASQESLPTTLSEKQYLDLSIKTIREDLDQGSEASLQAYLDWGKSQPEYFKGSRNTIGQAILTTLRSRKGPGSQRIAELETLLKTPVQGVSPEAYRAIDFKRDQGVHKSKLAEWWYYTGHLQTSSGTPYGYELCYFRVAPVINFAHLAVTDEKNQRFSYERNFYRPSAVSFAADKNQVKYGPLLSDQTGPFAYTLSFPIGGHFKLNLKMEAEKQPLMINGNGLIDMPEGLDSYYYSLTRLKTSGTIEIDGQSQAVTGQSWMDHQWGHFVALRIGWDWFSFQMDDGSEYNLFGFRKRNGEKLERYVNGFDSRNQQVQGKGFKIERLQWWKSPRTGRMYVTRWRVTLPQTGEVFEVEAVQPDQEVAAVKPYDIAPTYWEGRCRITKIRPDGTRISGLGYTEHFDYTRQIGAD</sequence>